<evidence type="ECO:0000259" key="1">
    <source>
        <dbReference type="Pfam" id="PF07589"/>
    </source>
</evidence>
<dbReference type="NCBIfam" id="TIGR02595">
    <property type="entry name" value="PEP_CTERM"/>
    <property type="match status" value="1"/>
</dbReference>
<sequence>MKSISKLAVVTIGSVALSLGIVGNGQEAHASGLINGGFEQTLVPSNQSWASIDESLIPGWETTATDNKIEIQTPRLFHGGALGTDQYAELNANQISTLYQDVETTSGSTMFWRFFHRGRQGVDTMRLSIIDLATNSTLFSQIYNTDNTAWVEYQGTTVATGGTTRWQFDSVAAAGGNPTIGNFLDEVYFAEKPPEGFQTVPEPASVLGLLAMGAFGMISTRKRKQLNIGN</sequence>
<organism evidence="2 3">
    <name type="scientific">Nostoc edaphicum CCNP1411</name>
    <dbReference type="NCBI Taxonomy" id="1472755"/>
    <lineage>
        <taxon>Bacteria</taxon>
        <taxon>Bacillati</taxon>
        <taxon>Cyanobacteriota</taxon>
        <taxon>Cyanophyceae</taxon>
        <taxon>Nostocales</taxon>
        <taxon>Nostocaceae</taxon>
        <taxon>Nostoc</taxon>
    </lineage>
</organism>
<feature type="domain" description="Ice-binding protein C-terminal" evidence="1">
    <location>
        <begin position="199"/>
        <end position="223"/>
    </location>
</feature>
<keyword evidence="3" id="KW-1185">Reference proteome</keyword>
<dbReference type="RefSeq" id="WP_181928644.1">
    <property type="nucleotide sequence ID" value="NZ_CP054698.1"/>
</dbReference>
<evidence type="ECO:0000313" key="3">
    <source>
        <dbReference type="Proteomes" id="UP000514713"/>
    </source>
</evidence>
<name>A0A7D7LHJ3_9NOSO</name>
<protein>
    <submittedName>
        <fullName evidence="2">PEP-CTERM sorting domain-containing protein</fullName>
    </submittedName>
</protein>
<evidence type="ECO:0000313" key="2">
    <source>
        <dbReference type="EMBL" id="QMS90932.1"/>
    </source>
</evidence>
<dbReference type="EMBL" id="CP054698">
    <property type="protein sequence ID" value="QMS90932.1"/>
    <property type="molecule type" value="Genomic_DNA"/>
</dbReference>
<proteinExistence type="predicted"/>
<dbReference type="KEGG" id="ned:HUN01_26360"/>
<dbReference type="Pfam" id="PF07589">
    <property type="entry name" value="PEP-CTERM"/>
    <property type="match status" value="1"/>
</dbReference>
<dbReference type="Gene3D" id="2.60.120.260">
    <property type="entry name" value="Galactose-binding domain-like"/>
    <property type="match status" value="1"/>
</dbReference>
<gene>
    <name evidence="2" type="ORF">HUN01_26360</name>
</gene>
<accession>A0A7D7LHJ3</accession>
<reference evidence="3" key="1">
    <citation type="submission" date="2020-06" db="EMBL/GenBank/DDBJ databases">
        <title>Nostoc edaphicum CCNP1411 genome.</title>
        <authorList>
            <person name="Fidor A."/>
            <person name="Grabski M."/>
            <person name="Gawor J."/>
            <person name="Gromadka R."/>
            <person name="Wegrzyn G."/>
            <person name="Mazur-Marzec H."/>
        </authorList>
    </citation>
    <scope>NUCLEOTIDE SEQUENCE [LARGE SCALE GENOMIC DNA]</scope>
    <source>
        <strain evidence="3">CCNP1411</strain>
    </source>
</reference>
<dbReference type="InterPro" id="IPR013424">
    <property type="entry name" value="Ice-binding_C"/>
</dbReference>
<dbReference type="AlphaFoldDB" id="A0A7D7LHJ3"/>
<dbReference type="Proteomes" id="UP000514713">
    <property type="component" value="Chromosome"/>
</dbReference>